<dbReference type="GO" id="GO:0003677">
    <property type="term" value="F:DNA binding"/>
    <property type="evidence" value="ECO:0007669"/>
    <property type="project" value="InterPro"/>
</dbReference>
<dbReference type="Gene3D" id="1.10.10.10">
    <property type="entry name" value="Winged helix-like DNA-binding domain superfamily/Winged helix DNA-binding domain"/>
    <property type="match status" value="1"/>
</dbReference>
<dbReference type="InterPro" id="IPR013249">
    <property type="entry name" value="RNA_pol_sigma70_r4_t2"/>
</dbReference>
<dbReference type="InterPro" id="IPR013325">
    <property type="entry name" value="RNA_pol_sigma_r2"/>
</dbReference>
<name>A0A517P0C9_9BACT</name>
<evidence type="ECO:0000313" key="8">
    <source>
        <dbReference type="Proteomes" id="UP000319817"/>
    </source>
</evidence>
<feature type="domain" description="RNA polymerase sigma factor 70 region 4 type 2" evidence="6">
    <location>
        <begin position="100"/>
        <end position="151"/>
    </location>
</feature>
<evidence type="ECO:0000256" key="4">
    <source>
        <dbReference type="ARBA" id="ARBA00023163"/>
    </source>
</evidence>
<dbReference type="InterPro" id="IPR014284">
    <property type="entry name" value="RNA_pol_sigma-70_dom"/>
</dbReference>
<dbReference type="Gene3D" id="1.10.1740.10">
    <property type="match status" value="1"/>
</dbReference>
<dbReference type="Pfam" id="PF04542">
    <property type="entry name" value="Sigma70_r2"/>
    <property type="match status" value="1"/>
</dbReference>
<reference evidence="7 8" key="1">
    <citation type="submission" date="2019-02" db="EMBL/GenBank/DDBJ databases">
        <title>Deep-cultivation of Planctomycetes and their phenomic and genomic characterization uncovers novel biology.</title>
        <authorList>
            <person name="Wiegand S."/>
            <person name="Jogler M."/>
            <person name="Boedeker C."/>
            <person name="Pinto D."/>
            <person name="Vollmers J."/>
            <person name="Rivas-Marin E."/>
            <person name="Kohn T."/>
            <person name="Peeters S.H."/>
            <person name="Heuer A."/>
            <person name="Rast P."/>
            <person name="Oberbeckmann S."/>
            <person name="Bunk B."/>
            <person name="Jeske O."/>
            <person name="Meyerdierks A."/>
            <person name="Storesund J.E."/>
            <person name="Kallscheuer N."/>
            <person name="Luecker S."/>
            <person name="Lage O.M."/>
            <person name="Pohl T."/>
            <person name="Merkel B.J."/>
            <person name="Hornburger P."/>
            <person name="Mueller R.-W."/>
            <person name="Bruemmer F."/>
            <person name="Labrenz M."/>
            <person name="Spormann A.M."/>
            <person name="Op den Camp H."/>
            <person name="Overmann J."/>
            <person name="Amann R."/>
            <person name="Jetten M.S.M."/>
            <person name="Mascher T."/>
            <person name="Medema M.H."/>
            <person name="Devos D.P."/>
            <person name="Kaster A.-K."/>
            <person name="Ovreas L."/>
            <person name="Rohde M."/>
            <person name="Galperin M.Y."/>
            <person name="Jogler C."/>
        </authorList>
    </citation>
    <scope>NUCLEOTIDE SEQUENCE [LARGE SCALE GENOMIC DNA]</scope>
    <source>
        <strain evidence="7 8">K23_9</strain>
    </source>
</reference>
<dbReference type="InterPro" id="IPR014331">
    <property type="entry name" value="RNA_pol_sigma70_ECF_RHOBA"/>
</dbReference>
<dbReference type="Pfam" id="PF08281">
    <property type="entry name" value="Sigma70_r4_2"/>
    <property type="match status" value="1"/>
</dbReference>
<organism evidence="7 8">
    <name type="scientific">Stieleria marina</name>
    <dbReference type="NCBI Taxonomy" id="1930275"/>
    <lineage>
        <taxon>Bacteria</taxon>
        <taxon>Pseudomonadati</taxon>
        <taxon>Planctomycetota</taxon>
        <taxon>Planctomycetia</taxon>
        <taxon>Pirellulales</taxon>
        <taxon>Pirellulaceae</taxon>
        <taxon>Stieleria</taxon>
    </lineage>
</organism>
<keyword evidence="8" id="KW-1185">Reference proteome</keyword>
<dbReference type="InterPro" id="IPR039425">
    <property type="entry name" value="RNA_pol_sigma-70-like"/>
</dbReference>
<keyword evidence="4" id="KW-0804">Transcription</keyword>
<dbReference type="PANTHER" id="PTHR43133">
    <property type="entry name" value="RNA POLYMERASE ECF-TYPE SIGMA FACTO"/>
    <property type="match status" value="1"/>
</dbReference>
<evidence type="ECO:0000256" key="3">
    <source>
        <dbReference type="ARBA" id="ARBA00023082"/>
    </source>
</evidence>
<dbReference type="GO" id="GO:0006352">
    <property type="term" value="P:DNA-templated transcription initiation"/>
    <property type="evidence" value="ECO:0007669"/>
    <property type="project" value="InterPro"/>
</dbReference>
<evidence type="ECO:0000259" key="6">
    <source>
        <dbReference type="Pfam" id="PF08281"/>
    </source>
</evidence>
<dbReference type="Proteomes" id="UP000319817">
    <property type="component" value="Chromosome"/>
</dbReference>
<dbReference type="EMBL" id="CP036526">
    <property type="protein sequence ID" value="QDT12826.1"/>
    <property type="molecule type" value="Genomic_DNA"/>
</dbReference>
<dbReference type="PANTHER" id="PTHR43133:SF51">
    <property type="entry name" value="RNA POLYMERASE SIGMA FACTOR"/>
    <property type="match status" value="1"/>
</dbReference>
<evidence type="ECO:0000313" key="7">
    <source>
        <dbReference type="EMBL" id="QDT12826.1"/>
    </source>
</evidence>
<protein>
    <submittedName>
        <fullName evidence="7">RNA polymerase sigma factor SigM</fullName>
    </submittedName>
</protein>
<dbReference type="SUPFAM" id="SSF88946">
    <property type="entry name" value="Sigma2 domain of RNA polymerase sigma factors"/>
    <property type="match status" value="1"/>
</dbReference>
<gene>
    <name evidence="7" type="primary">sigM_3</name>
    <name evidence="7" type="ORF">K239x_48380</name>
</gene>
<dbReference type="NCBIfam" id="TIGR02937">
    <property type="entry name" value="sigma70-ECF"/>
    <property type="match status" value="1"/>
</dbReference>
<proteinExistence type="inferred from homology"/>
<dbReference type="InterPro" id="IPR036388">
    <property type="entry name" value="WH-like_DNA-bd_sf"/>
</dbReference>
<feature type="domain" description="RNA polymerase sigma-70 region 2" evidence="5">
    <location>
        <begin position="4"/>
        <end position="70"/>
    </location>
</feature>
<evidence type="ECO:0000259" key="5">
    <source>
        <dbReference type="Pfam" id="PF04542"/>
    </source>
</evidence>
<keyword evidence="2" id="KW-0805">Transcription regulation</keyword>
<dbReference type="InterPro" id="IPR013324">
    <property type="entry name" value="RNA_pol_sigma_r3/r4-like"/>
</dbReference>
<keyword evidence="3" id="KW-0731">Sigma factor</keyword>
<evidence type="ECO:0000256" key="2">
    <source>
        <dbReference type="ARBA" id="ARBA00023015"/>
    </source>
</evidence>
<sequence>MQFIAEHQNRIYGYVYSMLGDHTSASDVVQETNLVLWRKKDQFDPSAAFLPWAFGIARMQVLAHVRDLGRSRCVLDQELVEMMSAEAEAQSRQMDSLQAAMRRCLSEMPPKHRDMIQTRYFKSASIKQVAEVFDRGVSDVKVTLLRLRQKLRDCVVRRMEGEA</sequence>
<dbReference type="NCBIfam" id="TIGR02989">
    <property type="entry name" value="Sig-70_gvs1"/>
    <property type="match status" value="1"/>
</dbReference>
<dbReference type="GO" id="GO:0016987">
    <property type="term" value="F:sigma factor activity"/>
    <property type="evidence" value="ECO:0007669"/>
    <property type="project" value="UniProtKB-KW"/>
</dbReference>
<evidence type="ECO:0000256" key="1">
    <source>
        <dbReference type="ARBA" id="ARBA00010641"/>
    </source>
</evidence>
<dbReference type="AlphaFoldDB" id="A0A517P0C9"/>
<dbReference type="InterPro" id="IPR007627">
    <property type="entry name" value="RNA_pol_sigma70_r2"/>
</dbReference>
<accession>A0A517P0C9</accession>
<comment type="similarity">
    <text evidence="1">Belongs to the sigma-70 factor family. ECF subfamily.</text>
</comment>
<dbReference type="SUPFAM" id="SSF88659">
    <property type="entry name" value="Sigma3 and sigma4 domains of RNA polymerase sigma factors"/>
    <property type="match status" value="1"/>
</dbReference>